<evidence type="ECO:0000313" key="2">
    <source>
        <dbReference type="Proteomes" id="UP001482620"/>
    </source>
</evidence>
<protein>
    <submittedName>
        <fullName evidence="1">Uncharacterized protein</fullName>
    </submittedName>
</protein>
<accession>A0ABV0VLK9</accession>
<evidence type="ECO:0000313" key="1">
    <source>
        <dbReference type="EMBL" id="MEQ2257107.1"/>
    </source>
</evidence>
<keyword evidence="2" id="KW-1185">Reference proteome</keyword>
<name>A0ABV0VLK9_9TELE</name>
<organism evidence="1 2">
    <name type="scientific">Ilyodon furcidens</name>
    <name type="common">goldbreast splitfin</name>
    <dbReference type="NCBI Taxonomy" id="33524"/>
    <lineage>
        <taxon>Eukaryota</taxon>
        <taxon>Metazoa</taxon>
        <taxon>Chordata</taxon>
        <taxon>Craniata</taxon>
        <taxon>Vertebrata</taxon>
        <taxon>Euteleostomi</taxon>
        <taxon>Actinopterygii</taxon>
        <taxon>Neopterygii</taxon>
        <taxon>Teleostei</taxon>
        <taxon>Neoteleostei</taxon>
        <taxon>Acanthomorphata</taxon>
        <taxon>Ovalentaria</taxon>
        <taxon>Atherinomorphae</taxon>
        <taxon>Cyprinodontiformes</taxon>
        <taxon>Goodeidae</taxon>
        <taxon>Ilyodon</taxon>
    </lineage>
</organism>
<dbReference type="EMBL" id="JAHRIQ010109041">
    <property type="protein sequence ID" value="MEQ2257107.1"/>
    <property type="molecule type" value="Genomic_DNA"/>
</dbReference>
<proteinExistence type="predicted"/>
<comment type="caution">
    <text evidence="1">The sequence shown here is derived from an EMBL/GenBank/DDBJ whole genome shotgun (WGS) entry which is preliminary data.</text>
</comment>
<gene>
    <name evidence="1" type="ORF">ILYODFUR_031159</name>
</gene>
<sequence>MSEPNSPGESQRGAPRFFVGCEDDDSEVLDGSIRTDMELYEDNEDTDSVKVKEKKSGKAEKMKSAASRWIIRNLQKIKRRVPNKNQLAQHVSL</sequence>
<reference evidence="1 2" key="1">
    <citation type="submission" date="2021-06" db="EMBL/GenBank/DDBJ databases">
        <authorList>
            <person name="Palmer J.M."/>
        </authorList>
    </citation>
    <scope>NUCLEOTIDE SEQUENCE [LARGE SCALE GENOMIC DNA]</scope>
    <source>
        <strain evidence="2">if_2019</strain>
        <tissue evidence="1">Muscle</tissue>
    </source>
</reference>
<dbReference type="Proteomes" id="UP001482620">
    <property type="component" value="Unassembled WGS sequence"/>
</dbReference>